<keyword evidence="2 5" id="KW-0238">DNA-binding</keyword>
<dbReference type="InterPro" id="IPR009057">
    <property type="entry name" value="Homeodomain-like_sf"/>
</dbReference>
<evidence type="ECO:0000313" key="6">
    <source>
        <dbReference type="Proteomes" id="UP000000238"/>
    </source>
</evidence>
<sequence length="379" mass="42404">MSFVKQGVEPSIHCSFVFSYLAYLRESRLDEQALVDAVKGLREVLDERCWVPARMLNELTARALSETRDPYMGLRFGAEIDASTYSILGYIVSSAPSVEEALSVLRKAQRAVSSIGELQLIVEEDAVTCVFKDNWPRKLMLDHLVEAFISCWKALGSRISGIKARATLVTFKHAPVGDPVQYEKELGCRVSFHSPVDSVRFSLQGVSHETLCVGDSLVFEALKERLLKMLGPGSRNISAQVNRVLVELPGELFPSMEMVASRLGMEPIELGKQLKSEHASFRTLLDRRKFMQTLALMQTTKLDLAAIAVQVGFSEQSALSRAFQRWTGMPPAQYREMLQRQEHWLRRQRTNGLAGAPLADVPLNSLRNEKAKFMASALV</sequence>
<keyword evidence="3" id="KW-0804">Transcription</keyword>
<dbReference type="OrthoDB" id="5740883at2"/>
<dbReference type="HOGENOM" id="CLU_047522_1_0_6"/>
<dbReference type="eggNOG" id="COG2207">
    <property type="taxonomic scope" value="Bacteria"/>
</dbReference>
<dbReference type="PROSITE" id="PS01124">
    <property type="entry name" value="HTH_ARAC_FAMILY_2"/>
    <property type="match status" value="1"/>
</dbReference>
<dbReference type="EMBL" id="CP000155">
    <property type="protein sequence ID" value="ABC28010.1"/>
    <property type="molecule type" value="Genomic_DNA"/>
</dbReference>
<dbReference type="AlphaFoldDB" id="Q2SMW4"/>
<evidence type="ECO:0000256" key="1">
    <source>
        <dbReference type="ARBA" id="ARBA00023015"/>
    </source>
</evidence>
<evidence type="ECO:0000256" key="2">
    <source>
        <dbReference type="ARBA" id="ARBA00023125"/>
    </source>
</evidence>
<dbReference type="InterPro" id="IPR018060">
    <property type="entry name" value="HTH_AraC"/>
</dbReference>
<dbReference type="Pfam" id="PF12833">
    <property type="entry name" value="HTH_18"/>
    <property type="match status" value="1"/>
</dbReference>
<evidence type="ECO:0000259" key="4">
    <source>
        <dbReference type="PROSITE" id="PS01124"/>
    </source>
</evidence>
<dbReference type="STRING" id="349521.HCH_01132"/>
<dbReference type="KEGG" id="hch:HCH_01132"/>
<keyword evidence="6" id="KW-1185">Reference proteome</keyword>
<gene>
    <name evidence="5" type="ordered locus">HCH_01132</name>
</gene>
<feature type="domain" description="HTH araC/xylS-type" evidence="4">
    <location>
        <begin position="239"/>
        <end position="337"/>
    </location>
</feature>
<dbReference type="GO" id="GO:0003700">
    <property type="term" value="F:DNA-binding transcription factor activity"/>
    <property type="evidence" value="ECO:0007669"/>
    <property type="project" value="InterPro"/>
</dbReference>
<dbReference type="Pfam" id="PF12625">
    <property type="entry name" value="Arabinose_bd"/>
    <property type="match status" value="1"/>
</dbReference>
<protein>
    <submittedName>
        <fullName evidence="5">AraC-type DNA-binding domain-containing protein</fullName>
    </submittedName>
</protein>
<reference evidence="5 6" key="1">
    <citation type="journal article" date="2005" name="Nucleic Acids Res.">
        <title>Genomic blueprint of Hahella chejuensis, a marine microbe producing an algicidal agent.</title>
        <authorList>
            <person name="Jeong H."/>
            <person name="Yim J.H."/>
            <person name="Lee C."/>
            <person name="Choi S.-H."/>
            <person name="Park Y.K."/>
            <person name="Yoon S.H."/>
            <person name="Hur C.-G."/>
            <person name="Kang H.-Y."/>
            <person name="Kim D."/>
            <person name="Lee H.H."/>
            <person name="Park K.H."/>
            <person name="Park S.-H."/>
            <person name="Park H.-S."/>
            <person name="Lee H.K."/>
            <person name="Oh T.K."/>
            <person name="Kim J.F."/>
        </authorList>
    </citation>
    <scope>NUCLEOTIDE SEQUENCE [LARGE SCALE GENOMIC DNA]</scope>
    <source>
        <strain evidence="5 6">KCTC 2396</strain>
    </source>
</reference>
<dbReference type="Proteomes" id="UP000000238">
    <property type="component" value="Chromosome"/>
</dbReference>
<evidence type="ECO:0000313" key="5">
    <source>
        <dbReference type="EMBL" id="ABC28010.1"/>
    </source>
</evidence>
<dbReference type="RefSeq" id="WP_011395085.1">
    <property type="nucleotide sequence ID" value="NC_007645.1"/>
</dbReference>
<dbReference type="SMART" id="SM00342">
    <property type="entry name" value="HTH_ARAC"/>
    <property type="match status" value="1"/>
</dbReference>
<dbReference type="GO" id="GO:0005829">
    <property type="term" value="C:cytosol"/>
    <property type="evidence" value="ECO:0007669"/>
    <property type="project" value="TreeGrafter"/>
</dbReference>
<dbReference type="PANTHER" id="PTHR47894">
    <property type="entry name" value="HTH-TYPE TRANSCRIPTIONAL REGULATOR GADX"/>
    <property type="match status" value="1"/>
</dbReference>
<name>Q2SMW4_HAHCH</name>
<dbReference type="InterPro" id="IPR032687">
    <property type="entry name" value="AraC-type_N"/>
</dbReference>
<dbReference type="SUPFAM" id="SSF46689">
    <property type="entry name" value="Homeodomain-like"/>
    <property type="match status" value="1"/>
</dbReference>
<dbReference type="Gene3D" id="1.10.10.60">
    <property type="entry name" value="Homeodomain-like"/>
    <property type="match status" value="1"/>
</dbReference>
<dbReference type="GO" id="GO:0000976">
    <property type="term" value="F:transcription cis-regulatory region binding"/>
    <property type="evidence" value="ECO:0007669"/>
    <property type="project" value="TreeGrafter"/>
</dbReference>
<proteinExistence type="predicted"/>
<accession>Q2SMW4</accession>
<organism evidence="5 6">
    <name type="scientific">Hahella chejuensis (strain KCTC 2396)</name>
    <dbReference type="NCBI Taxonomy" id="349521"/>
    <lineage>
        <taxon>Bacteria</taxon>
        <taxon>Pseudomonadati</taxon>
        <taxon>Pseudomonadota</taxon>
        <taxon>Gammaproteobacteria</taxon>
        <taxon>Oceanospirillales</taxon>
        <taxon>Hahellaceae</taxon>
        <taxon>Hahella</taxon>
    </lineage>
</organism>
<dbReference type="PANTHER" id="PTHR47894:SF1">
    <property type="entry name" value="HTH-TYPE TRANSCRIPTIONAL REGULATOR VQSM"/>
    <property type="match status" value="1"/>
</dbReference>
<evidence type="ECO:0000256" key="3">
    <source>
        <dbReference type="ARBA" id="ARBA00023163"/>
    </source>
</evidence>
<keyword evidence="1" id="KW-0805">Transcription regulation</keyword>